<feature type="signal peptide" evidence="1">
    <location>
        <begin position="1"/>
        <end position="31"/>
    </location>
</feature>
<dbReference type="InterPro" id="IPR012338">
    <property type="entry name" value="Beta-lactam/transpept-like"/>
</dbReference>
<proteinExistence type="predicted"/>
<evidence type="ECO:0000256" key="1">
    <source>
        <dbReference type="SAM" id="SignalP"/>
    </source>
</evidence>
<keyword evidence="1" id="KW-0732">Signal</keyword>
<dbReference type="AlphaFoldDB" id="A0A7G9TFG3"/>
<feature type="domain" description="Beta-lactamase-related" evidence="2">
    <location>
        <begin position="49"/>
        <end position="358"/>
    </location>
</feature>
<dbReference type="EMBL" id="CP060731">
    <property type="protein sequence ID" value="QNN78838.1"/>
    <property type="molecule type" value="Genomic_DNA"/>
</dbReference>
<dbReference type="InterPro" id="IPR001466">
    <property type="entry name" value="Beta-lactam-related"/>
</dbReference>
<dbReference type="Gene3D" id="3.40.710.10">
    <property type="entry name" value="DD-peptidase/beta-lactamase superfamily"/>
    <property type="match status" value="1"/>
</dbReference>
<dbReference type="GeneID" id="81470377"/>
<gene>
    <name evidence="3" type="ORF">IAE60_05325</name>
</gene>
<evidence type="ECO:0000313" key="3">
    <source>
        <dbReference type="EMBL" id="QNN78838.1"/>
    </source>
</evidence>
<dbReference type="InterPro" id="IPR050491">
    <property type="entry name" value="AmpC-like"/>
</dbReference>
<reference evidence="3 4" key="1">
    <citation type="submission" date="2020-08" db="EMBL/GenBank/DDBJ databases">
        <title>Streptomycin Non-resistant strain, P. mexicana.</title>
        <authorList>
            <person name="Ganesh-Kumar S."/>
            <person name="Zhe T."/>
            <person name="Yu Z."/>
            <person name="Min Y."/>
        </authorList>
    </citation>
    <scope>NUCLEOTIDE SEQUENCE [LARGE SCALE GENOMIC DNA]</scope>
    <source>
        <strain evidence="3 4">GTZY2</strain>
    </source>
</reference>
<dbReference type="PANTHER" id="PTHR46825:SF9">
    <property type="entry name" value="BETA-LACTAMASE-RELATED DOMAIN-CONTAINING PROTEIN"/>
    <property type="match status" value="1"/>
</dbReference>
<dbReference type="Pfam" id="PF00144">
    <property type="entry name" value="Beta-lactamase"/>
    <property type="match status" value="1"/>
</dbReference>
<sequence length="486" mass="51670">MPAPSPLPHARTRLSAACILALLATAEPAMAADTCSTAPADAASTTSQRLLQALVETNGVPGMGAAVWRDGRVAWTGCAGLRDVEARAPVQRDTVFRLASVSKVIATTAAAKLIEDGRLDIDAAVGATLPWLTPAWSQVTVRQLAAHISGAPHYAGNDLQTLGKVRYPTARDAVGYFSERALLSKPGTKYSYSSWGYTLIGAMIEARSGLHFLDYVRQHVTDGLAILADGDAPSAQASVLYDIEHGPARRVPNTDMSYTWPGGGLAATPEALATFGGRLLDHRIVGAARWEAMLQPTLLADGTPVHERDYDVGFGWRVGRDADGDRIAHHAGTTTGARSVLLLWPGQDTAVGVLSNAMWVSAIEPTAELLAAPFRTPPASLTAAVCPTGARLTGTLKDERFELDATFRLEHGRCVGDFVAPDPLRDFFASAYAWPGHRLRIVALADDGTLSRAALATPYGLYDLRAVRDGEWTVSLNATSTLTLTR</sequence>
<dbReference type="PANTHER" id="PTHR46825">
    <property type="entry name" value="D-ALANYL-D-ALANINE-CARBOXYPEPTIDASE/ENDOPEPTIDASE AMPH"/>
    <property type="match status" value="1"/>
</dbReference>
<name>A0A7G9TFG3_PSEMX</name>
<organism evidence="3 4">
    <name type="scientific">Pseudoxanthomonas mexicana</name>
    <dbReference type="NCBI Taxonomy" id="128785"/>
    <lineage>
        <taxon>Bacteria</taxon>
        <taxon>Pseudomonadati</taxon>
        <taxon>Pseudomonadota</taxon>
        <taxon>Gammaproteobacteria</taxon>
        <taxon>Lysobacterales</taxon>
        <taxon>Lysobacteraceae</taxon>
        <taxon>Pseudoxanthomonas</taxon>
    </lineage>
</organism>
<dbReference type="Proteomes" id="UP000515838">
    <property type="component" value="Chromosome"/>
</dbReference>
<protein>
    <submittedName>
        <fullName evidence="3">Beta-lactamase family protein</fullName>
    </submittedName>
</protein>
<dbReference type="SUPFAM" id="SSF56601">
    <property type="entry name" value="beta-lactamase/transpeptidase-like"/>
    <property type="match status" value="1"/>
</dbReference>
<accession>A0A7G9TFG3</accession>
<dbReference type="RefSeq" id="WP_187574139.1">
    <property type="nucleotide sequence ID" value="NZ_CP060731.1"/>
</dbReference>
<feature type="chain" id="PRO_5028858021" evidence="1">
    <location>
        <begin position="32"/>
        <end position="486"/>
    </location>
</feature>
<evidence type="ECO:0000259" key="2">
    <source>
        <dbReference type="Pfam" id="PF00144"/>
    </source>
</evidence>
<evidence type="ECO:0000313" key="4">
    <source>
        <dbReference type="Proteomes" id="UP000515838"/>
    </source>
</evidence>